<feature type="transmembrane region" description="Helical" evidence="2">
    <location>
        <begin position="66"/>
        <end position="84"/>
    </location>
</feature>
<keyword evidence="2" id="KW-0472">Membrane</keyword>
<evidence type="ECO:0000256" key="1">
    <source>
        <dbReference type="SAM" id="MobiDB-lite"/>
    </source>
</evidence>
<evidence type="ECO:0008006" key="5">
    <source>
        <dbReference type="Google" id="ProtNLM"/>
    </source>
</evidence>
<dbReference type="Proteomes" id="UP001599542">
    <property type="component" value="Unassembled WGS sequence"/>
</dbReference>
<evidence type="ECO:0000256" key="2">
    <source>
        <dbReference type="SAM" id="Phobius"/>
    </source>
</evidence>
<protein>
    <recommendedName>
        <fullName evidence="5">Phospholipid/glycerol acyltransferase domain-containing protein</fullName>
    </recommendedName>
</protein>
<evidence type="ECO:0000313" key="3">
    <source>
        <dbReference type="EMBL" id="MFE1353264.1"/>
    </source>
</evidence>
<dbReference type="SUPFAM" id="SSF69593">
    <property type="entry name" value="Glycerol-3-phosphate (1)-acyltransferase"/>
    <property type="match status" value="1"/>
</dbReference>
<keyword evidence="4" id="KW-1185">Reference proteome</keyword>
<evidence type="ECO:0000313" key="4">
    <source>
        <dbReference type="Proteomes" id="UP001599542"/>
    </source>
</evidence>
<organism evidence="3 4">
    <name type="scientific">Kitasatospora phosalacinea</name>
    <dbReference type="NCBI Taxonomy" id="2065"/>
    <lineage>
        <taxon>Bacteria</taxon>
        <taxon>Bacillati</taxon>
        <taxon>Actinomycetota</taxon>
        <taxon>Actinomycetes</taxon>
        <taxon>Kitasatosporales</taxon>
        <taxon>Streptomycetaceae</taxon>
        <taxon>Kitasatospora</taxon>
    </lineage>
</organism>
<feature type="transmembrane region" description="Helical" evidence="2">
    <location>
        <begin position="21"/>
        <end position="46"/>
    </location>
</feature>
<name>A0ABW6GKI1_9ACTN</name>
<keyword evidence="2" id="KW-0812">Transmembrane</keyword>
<feature type="region of interest" description="Disordered" evidence="1">
    <location>
        <begin position="338"/>
        <end position="361"/>
    </location>
</feature>
<keyword evidence="2" id="KW-1133">Transmembrane helix</keyword>
<accession>A0ABW6GKI1</accession>
<comment type="caution">
    <text evidence="3">The sequence shown here is derived from an EMBL/GenBank/DDBJ whole genome shotgun (WGS) entry which is preliminary data.</text>
</comment>
<dbReference type="RefSeq" id="WP_380326594.1">
    <property type="nucleotide sequence ID" value="NZ_JBHYPW010000034.1"/>
</dbReference>
<proteinExistence type="predicted"/>
<gene>
    <name evidence="3" type="ORF">ACFW6T_14895</name>
</gene>
<sequence length="361" mass="39084">MHRTPPSPGLPRAARLRAGALAAAGDALALGALTVFLLLLAPLLLLLGLLRPLLPGRAAAAARLPLVWAAYLAGFSLTALAGSLRLRARRAGPDDWRLLAARAGRRFRWLTERWTGLRFRIELPDPPPDPGRPVVVLARHAGILNTQLAVVAVSAVLGRSPRGIAKRCVALEPGLRALLRGVPLVLFRWNRAGRAAALAELSWQGRELGPGQAFWLYPEGTNYSAARRAGSIARLRARGQHALAERAEAMPHLLPPHLPGARAVLAAVDPSALVLVCGHTGPERLLPWMLGPGYGPGPGDLVRLHWWSYRADQLPTDPEEFADWLYGRWEQLDAWIADTAGPAAPPSGRRRRRRAENLDPA</sequence>
<reference evidence="3 4" key="1">
    <citation type="submission" date="2024-09" db="EMBL/GenBank/DDBJ databases">
        <title>The Natural Products Discovery Center: Release of the First 8490 Sequenced Strains for Exploring Actinobacteria Biosynthetic Diversity.</title>
        <authorList>
            <person name="Kalkreuter E."/>
            <person name="Kautsar S.A."/>
            <person name="Yang D."/>
            <person name="Bader C.D."/>
            <person name="Teijaro C.N."/>
            <person name="Fluegel L."/>
            <person name="Davis C.M."/>
            <person name="Simpson J.R."/>
            <person name="Lauterbach L."/>
            <person name="Steele A.D."/>
            <person name="Gui C."/>
            <person name="Meng S."/>
            <person name="Li G."/>
            <person name="Viehrig K."/>
            <person name="Ye F."/>
            <person name="Su P."/>
            <person name="Kiefer A.F."/>
            <person name="Nichols A."/>
            <person name="Cepeda A.J."/>
            <person name="Yan W."/>
            <person name="Fan B."/>
            <person name="Jiang Y."/>
            <person name="Adhikari A."/>
            <person name="Zheng C.-J."/>
            <person name="Schuster L."/>
            <person name="Cowan T.M."/>
            <person name="Smanski M.J."/>
            <person name="Chevrette M.G."/>
            <person name="De Carvalho L.P.S."/>
            <person name="Shen B."/>
        </authorList>
    </citation>
    <scope>NUCLEOTIDE SEQUENCE [LARGE SCALE GENOMIC DNA]</scope>
    <source>
        <strain evidence="3 4">NPDC058753</strain>
    </source>
</reference>
<dbReference type="EMBL" id="JBHYPX010000026">
    <property type="protein sequence ID" value="MFE1353264.1"/>
    <property type="molecule type" value="Genomic_DNA"/>
</dbReference>